<comment type="catalytic activity">
    <reaction evidence="8">
        <text>L-seryl-[protein] + ATP = O-phospho-L-seryl-[protein] + ADP + H(+)</text>
        <dbReference type="Rhea" id="RHEA:17989"/>
        <dbReference type="Rhea" id="RHEA-COMP:9863"/>
        <dbReference type="Rhea" id="RHEA-COMP:11604"/>
        <dbReference type="ChEBI" id="CHEBI:15378"/>
        <dbReference type="ChEBI" id="CHEBI:29999"/>
        <dbReference type="ChEBI" id="CHEBI:30616"/>
        <dbReference type="ChEBI" id="CHEBI:83421"/>
        <dbReference type="ChEBI" id="CHEBI:456216"/>
        <dbReference type="EC" id="2.7.11.1"/>
    </reaction>
</comment>
<reference evidence="12 13" key="1">
    <citation type="submission" date="2017-04" db="EMBL/GenBank/DDBJ databases">
        <title>Genome sequencing of [Candida] sorbophila.</title>
        <authorList>
            <person name="Ahn J.O."/>
        </authorList>
    </citation>
    <scope>NUCLEOTIDE SEQUENCE [LARGE SCALE GENOMIC DNA]</scope>
    <source>
        <strain evidence="12 13">DS02</strain>
    </source>
</reference>
<comment type="caution">
    <text evidence="12">The sequence shown here is derived from an EMBL/GenBank/DDBJ whole genome shotgun (WGS) entry which is preliminary data.</text>
</comment>
<dbReference type="SMART" id="SM00220">
    <property type="entry name" value="S_TKc"/>
    <property type="match status" value="1"/>
</dbReference>
<dbReference type="InterPro" id="IPR011009">
    <property type="entry name" value="Kinase-like_dom_sf"/>
</dbReference>
<evidence type="ECO:0000313" key="13">
    <source>
        <dbReference type="Proteomes" id="UP000238350"/>
    </source>
</evidence>
<evidence type="ECO:0000256" key="9">
    <source>
        <dbReference type="PROSITE-ProRule" id="PRU10141"/>
    </source>
</evidence>
<dbReference type="STRING" id="45607.A0A2T0FPE0"/>
<feature type="domain" description="Protein kinase" evidence="11">
    <location>
        <begin position="78"/>
        <end position="353"/>
    </location>
</feature>
<dbReference type="FunFam" id="3.30.200.20:FF:000206">
    <property type="entry name" value="Serine/threonine-protein kinase Ssp1"/>
    <property type="match status" value="1"/>
</dbReference>
<dbReference type="GeneID" id="36518222"/>
<gene>
    <name evidence="12" type="ORF">B9G98_04474</name>
</gene>
<dbReference type="PANTHER" id="PTHR43895">
    <property type="entry name" value="CALCIUM/CALMODULIN-DEPENDENT PROTEIN KINASE KINASE-RELATED"/>
    <property type="match status" value="1"/>
</dbReference>
<dbReference type="GO" id="GO:0004674">
    <property type="term" value="F:protein serine/threonine kinase activity"/>
    <property type="evidence" value="ECO:0007669"/>
    <property type="project" value="UniProtKB-KW"/>
</dbReference>
<dbReference type="GO" id="GO:0007165">
    <property type="term" value="P:signal transduction"/>
    <property type="evidence" value="ECO:0007669"/>
    <property type="project" value="TreeGrafter"/>
</dbReference>
<dbReference type="RefSeq" id="XP_024666799.1">
    <property type="nucleotide sequence ID" value="XM_024811031.1"/>
</dbReference>
<dbReference type="EMBL" id="NDIQ01000022">
    <property type="protein sequence ID" value="PRT56854.1"/>
    <property type="molecule type" value="Genomic_DNA"/>
</dbReference>
<evidence type="ECO:0000256" key="7">
    <source>
        <dbReference type="ARBA" id="ARBA00047899"/>
    </source>
</evidence>
<evidence type="ECO:0000256" key="10">
    <source>
        <dbReference type="SAM" id="MobiDB-lite"/>
    </source>
</evidence>
<keyword evidence="3" id="KW-0808">Transferase</keyword>
<dbReference type="GO" id="GO:0042149">
    <property type="term" value="P:cellular response to glucose starvation"/>
    <property type="evidence" value="ECO:0007669"/>
    <property type="project" value="UniProtKB-ARBA"/>
</dbReference>
<evidence type="ECO:0000256" key="6">
    <source>
        <dbReference type="ARBA" id="ARBA00022840"/>
    </source>
</evidence>
<feature type="compositionally biased region" description="Low complexity" evidence="10">
    <location>
        <begin position="469"/>
        <end position="480"/>
    </location>
</feature>
<evidence type="ECO:0000313" key="12">
    <source>
        <dbReference type="EMBL" id="PRT56854.1"/>
    </source>
</evidence>
<keyword evidence="2" id="KW-0723">Serine/threonine-protein kinase</keyword>
<dbReference type="PROSITE" id="PS00108">
    <property type="entry name" value="PROTEIN_KINASE_ST"/>
    <property type="match status" value="1"/>
</dbReference>
<protein>
    <recommendedName>
        <fullName evidence="1">non-specific serine/threonine protein kinase</fullName>
        <ecNumber evidence="1">2.7.11.1</ecNumber>
    </recommendedName>
</protein>
<comment type="catalytic activity">
    <reaction evidence="7">
        <text>L-threonyl-[protein] + ATP = O-phospho-L-threonyl-[protein] + ADP + H(+)</text>
        <dbReference type="Rhea" id="RHEA:46608"/>
        <dbReference type="Rhea" id="RHEA-COMP:11060"/>
        <dbReference type="Rhea" id="RHEA-COMP:11605"/>
        <dbReference type="ChEBI" id="CHEBI:15378"/>
        <dbReference type="ChEBI" id="CHEBI:30013"/>
        <dbReference type="ChEBI" id="CHEBI:30616"/>
        <dbReference type="ChEBI" id="CHEBI:61977"/>
        <dbReference type="ChEBI" id="CHEBI:456216"/>
        <dbReference type="EC" id="2.7.11.1"/>
    </reaction>
</comment>
<dbReference type="PANTHER" id="PTHR43895:SF152">
    <property type="entry name" value="SERINE_THREONINE-PROTEIN KINASE TOS3"/>
    <property type="match status" value="1"/>
</dbReference>
<dbReference type="EC" id="2.7.11.1" evidence="1"/>
<dbReference type="InterPro" id="IPR008271">
    <property type="entry name" value="Ser/Thr_kinase_AS"/>
</dbReference>
<organism evidence="12 13">
    <name type="scientific">Wickerhamiella sorbophila</name>
    <dbReference type="NCBI Taxonomy" id="45607"/>
    <lineage>
        <taxon>Eukaryota</taxon>
        <taxon>Fungi</taxon>
        <taxon>Dikarya</taxon>
        <taxon>Ascomycota</taxon>
        <taxon>Saccharomycotina</taxon>
        <taxon>Dipodascomycetes</taxon>
        <taxon>Dipodascales</taxon>
        <taxon>Trichomonascaceae</taxon>
        <taxon>Wickerhamiella</taxon>
    </lineage>
</organism>
<dbReference type="InterPro" id="IPR000719">
    <property type="entry name" value="Prot_kinase_dom"/>
</dbReference>
<feature type="region of interest" description="Disordered" evidence="10">
    <location>
        <begin position="455"/>
        <end position="533"/>
    </location>
</feature>
<evidence type="ECO:0000259" key="11">
    <source>
        <dbReference type="PROSITE" id="PS50011"/>
    </source>
</evidence>
<dbReference type="GO" id="GO:0005524">
    <property type="term" value="F:ATP binding"/>
    <property type="evidence" value="ECO:0007669"/>
    <property type="project" value="UniProtKB-UniRule"/>
</dbReference>
<dbReference type="PROSITE" id="PS50011">
    <property type="entry name" value="PROTEIN_KINASE_DOM"/>
    <property type="match status" value="1"/>
</dbReference>
<keyword evidence="13" id="KW-1185">Reference proteome</keyword>
<dbReference type="AlphaFoldDB" id="A0A2T0FPE0"/>
<dbReference type="SUPFAM" id="SSF56112">
    <property type="entry name" value="Protein kinase-like (PK-like)"/>
    <property type="match status" value="1"/>
</dbReference>
<keyword evidence="4 9" id="KW-0547">Nucleotide-binding</keyword>
<dbReference type="GO" id="GO:0001558">
    <property type="term" value="P:regulation of cell growth"/>
    <property type="evidence" value="ECO:0007669"/>
    <property type="project" value="UniProtKB-ARBA"/>
</dbReference>
<feature type="compositionally biased region" description="Polar residues" evidence="10">
    <location>
        <begin position="521"/>
        <end position="533"/>
    </location>
</feature>
<evidence type="ECO:0000256" key="1">
    <source>
        <dbReference type="ARBA" id="ARBA00012513"/>
    </source>
</evidence>
<evidence type="ECO:0000256" key="2">
    <source>
        <dbReference type="ARBA" id="ARBA00022527"/>
    </source>
</evidence>
<evidence type="ECO:0000256" key="8">
    <source>
        <dbReference type="ARBA" id="ARBA00048679"/>
    </source>
</evidence>
<feature type="binding site" evidence="9">
    <location>
        <position position="107"/>
    </location>
    <ligand>
        <name>ATP</name>
        <dbReference type="ChEBI" id="CHEBI:30616"/>
    </ligand>
</feature>
<evidence type="ECO:0000256" key="4">
    <source>
        <dbReference type="ARBA" id="ARBA00022741"/>
    </source>
</evidence>
<name>A0A2T0FPE0_9ASCO</name>
<dbReference type="Proteomes" id="UP000238350">
    <property type="component" value="Unassembled WGS sequence"/>
</dbReference>
<dbReference type="InterPro" id="IPR017441">
    <property type="entry name" value="Protein_kinase_ATP_BS"/>
</dbReference>
<dbReference type="Pfam" id="PF00069">
    <property type="entry name" value="Pkinase"/>
    <property type="match status" value="1"/>
</dbReference>
<sequence>MNLPSSKLGEAAPNLSEMVCMQPESPPQVSRVHGSMRLSRSSWTKEHDLKEPTPVVKETHHINIDYNPVSGRKKLNKYEIYRELGRGQHGKVKLGRDEETGQFVAIKTVDRKERPRLGRPQGTSTEKKIRREIAILIKCRHPNIVSLLEVLDDESSRKIYLVLEYLEKGEIKWQNPDGSPAMTPDQARQVARDTLLGLEYLHANGVIHRDIKPANLLVSKDDVVKISDFGVSYAANGEFADTDLELAKTVGTPAFFAPEMCVVDETGGRRHISAKIDIWAYGVTLFCILYGFLPFEADNEYELLRVVATQPLVLPDPKGDHDLTLANDLLARLLDKNPETRISIPEIKEHPWLANGMSQQQMKKFLNSAEEAPIQVSDTEVNQAVRGIRGRIKNGFTKWANNFKHNGRLSEPSPSHAKDALSSVRVNSVPTQREIIGESPAGSVVSICDKDIQPASPARVENGSMSGDAAVSTETSASESCLRPLELQKDTFAPLEMWESSSSSDEDTGELTLVLGRKRTVSGSGEQSKSPQG</sequence>
<evidence type="ECO:0000256" key="5">
    <source>
        <dbReference type="ARBA" id="ARBA00022777"/>
    </source>
</evidence>
<accession>A0A2T0FPE0</accession>
<dbReference type="Gene3D" id="1.10.510.10">
    <property type="entry name" value="Transferase(Phosphotransferase) domain 1"/>
    <property type="match status" value="1"/>
</dbReference>
<evidence type="ECO:0000256" key="3">
    <source>
        <dbReference type="ARBA" id="ARBA00022679"/>
    </source>
</evidence>
<keyword evidence="6 9" id="KW-0067">ATP-binding</keyword>
<dbReference type="FunFam" id="1.10.510.10:FF:000571">
    <property type="entry name" value="Maternal embryonic leucine zipper kinase"/>
    <property type="match status" value="1"/>
</dbReference>
<dbReference type="GO" id="GO:0050793">
    <property type="term" value="P:regulation of developmental process"/>
    <property type="evidence" value="ECO:0007669"/>
    <property type="project" value="UniProtKB-ARBA"/>
</dbReference>
<proteinExistence type="predicted"/>
<keyword evidence="5 12" id="KW-0418">Kinase</keyword>
<dbReference type="OrthoDB" id="68483at2759"/>
<dbReference type="PROSITE" id="PS00107">
    <property type="entry name" value="PROTEIN_KINASE_ATP"/>
    <property type="match status" value="1"/>
</dbReference>
<dbReference type="CDD" id="cd14008">
    <property type="entry name" value="STKc_LKB1_CaMKK"/>
    <property type="match status" value="1"/>
</dbReference>